<name>A0A9X1FW00_9RHOB</name>
<evidence type="ECO:0000313" key="3">
    <source>
        <dbReference type="EMBL" id="MBW4708678.1"/>
    </source>
</evidence>
<dbReference type="GO" id="GO:0016491">
    <property type="term" value="F:oxidoreductase activity"/>
    <property type="evidence" value="ECO:0007669"/>
    <property type="project" value="InterPro"/>
</dbReference>
<gene>
    <name evidence="3" type="ORF">KX928_12875</name>
</gene>
<dbReference type="InterPro" id="IPR046867">
    <property type="entry name" value="AldOxase/xan_DH_MoCoBD2"/>
</dbReference>
<reference evidence="3" key="1">
    <citation type="submission" date="2021-07" db="EMBL/GenBank/DDBJ databases">
        <title>Roseobacter insulae sp. nov., isolated from a tidal flat.</title>
        <authorList>
            <person name="Park S."/>
            <person name="Yoon J.-H."/>
        </authorList>
    </citation>
    <scope>NUCLEOTIDE SEQUENCE</scope>
    <source>
        <strain evidence="3">YSTF-M11</strain>
    </source>
</reference>
<dbReference type="Pfam" id="PF20256">
    <property type="entry name" value="MoCoBD_2"/>
    <property type="match status" value="2"/>
</dbReference>
<dbReference type="PIRSF" id="PIRSF036389">
    <property type="entry name" value="IOR_B"/>
    <property type="match status" value="1"/>
</dbReference>
<dbReference type="InterPro" id="IPR000674">
    <property type="entry name" value="Ald_Oxase/Xan_DH_a/b"/>
</dbReference>
<dbReference type="InterPro" id="IPR006311">
    <property type="entry name" value="TAT_signal"/>
</dbReference>
<protein>
    <submittedName>
        <fullName evidence="3">Molybdopterin-dependent oxidoreductase</fullName>
    </submittedName>
</protein>
<evidence type="ECO:0000256" key="1">
    <source>
        <dbReference type="SAM" id="SignalP"/>
    </source>
</evidence>
<dbReference type="SMART" id="SM01008">
    <property type="entry name" value="Ald_Xan_dh_C"/>
    <property type="match status" value="1"/>
</dbReference>
<dbReference type="Pfam" id="PF02738">
    <property type="entry name" value="MoCoBD_1"/>
    <property type="match status" value="1"/>
</dbReference>
<keyword evidence="1" id="KW-0732">Signal</keyword>
<dbReference type="PANTHER" id="PTHR47495">
    <property type="entry name" value="ALDEHYDE DEHYDROGENASE"/>
    <property type="match status" value="1"/>
</dbReference>
<organism evidence="3 4">
    <name type="scientific">Roseobacter insulae</name>
    <dbReference type="NCBI Taxonomy" id="2859783"/>
    <lineage>
        <taxon>Bacteria</taxon>
        <taxon>Pseudomonadati</taxon>
        <taxon>Pseudomonadota</taxon>
        <taxon>Alphaproteobacteria</taxon>
        <taxon>Rhodobacterales</taxon>
        <taxon>Roseobacteraceae</taxon>
        <taxon>Roseobacter</taxon>
    </lineage>
</organism>
<dbReference type="InterPro" id="IPR008274">
    <property type="entry name" value="AldOxase/xan_DH_MoCoBD1"/>
</dbReference>
<proteinExistence type="predicted"/>
<feature type="domain" description="Aldehyde oxidase/xanthine dehydrogenase a/b hammerhead" evidence="2">
    <location>
        <begin position="203"/>
        <end position="283"/>
    </location>
</feature>
<dbReference type="InterPro" id="IPR052516">
    <property type="entry name" value="N-heterocyclic_Hydroxylase"/>
</dbReference>
<dbReference type="InterPro" id="IPR012368">
    <property type="entry name" value="OxRdtase_Mopterin-bd_su_IorB"/>
</dbReference>
<dbReference type="EMBL" id="JAHXDN010000003">
    <property type="protein sequence ID" value="MBW4708678.1"/>
    <property type="molecule type" value="Genomic_DNA"/>
</dbReference>
<keyword evidence="4" id="KW-1185">Reference proteome</keyword>
<feature type="chain" id="PRO_5040913652" evidence="1">
    <location>
        <begin position="33"/>
        <end position="725"/>
    </location>
</feature>
<dbReference type="PROSITE" id="PS51318">
    <property type="entry name" value="TAT"/>
    <property type="match status" value="1"/>
</dbReference>
<evidence type="ECO:0000259" key="2">
    <source>
        <dbReference type="SMART" id="SM01008"/>
    </source>
</evidence>
<dbReference type="AlphaFoldDB" id="A0A9X1FW00"/>
<dbReference type="PANTHER" id="PTHR47495:SF2">
    <property type="entry name" value="ALDEHYDE DEHYDROGENASE"/>
    <property type="match status" value="1"/>
</dbReference>
<dbReference type="Proteomes" id="UP001138661">
    <property type="component" value="Unassembled WGS sequence"/>
</dbReference>
<accession>A0A9X1FW00</accession>
<sequence>MTMTTTRRTFLASAAAATGLLAIGVSPKGALAKATGGALNPFVTVASDGTVTAIIKHFEMGQGTATGLSSLIAEEMNMPLDAIAFEFAPSDPNVYNNLAFGPFQGTGGSTAIANSYLQYRSAGAAAREMLITAAANRWSVDAATLSLKDGVISGAGQQGPIGDFVADAAALDVPAEPALKDPGDFRIIGDETVHRKDQAGKINGTAIFAMDLQLDNQMVVVIKRSPRMGGVVTSFDASGAEDIRGFIQALALPNGAGVAIYADKTWAAFQARDAVDVTWDFSAAESRGSEEIKQELFAALDSPSEYDASSDTDLSDTLAAIEGAAQVVEETFYFPLLAHAPMEPLGATIEPMADGSVVIHDGAQFPTSDHNTLASILELPMEKVKVNTILAGGSFGRRATPTADYQVEIALAFAMTDRTRPVKLVWSREDDITGGYYRPAFAHKVRVGLDENGTIVGWDHRIAGQSIFKGTFFESVIVRDGIDHASVEGAADTPYAIPGMHFGLTDNKPATTLLWWRSVGHSHTAYVMESMMDIAARAAGQDAVAFRLAYLSGDTPDQQRKAAVLKLAAEKAGWGKAAAGRSQGVAVHKSFGSYVAEVAEISRNAEGAVKIERVTAAVDCGLAINPDVIKAQIEGGIGYGIGHVMRNEITLTDGETDQYNFPDYEPLRIHDIAAIETHIIASAEAPTGIGEPGTPPAGPALANAIAVDGPRVTSLPMINEGVEFV</sequence>
<dbReference type="RefSeq" id="WP_219503009.1">
    <property type="nucleotide sequence ID" value="NZ_JAHXDN010000003.1"/>
</dbReference>
<comment type="caution">
    <text evidence="3">The sequence shown here is derived from an EMBL/GenBank/DDBJ whole genome shotgun (WGS) entry which is preliminary data.</text>
</comment>
<evidence type="ECO:0000313" key="4">
    <source>
        <dbReference type="Proteomes" id="UP001138661"/>
    </source>
</evidence>
<feature type="signal peptide" evidence="1">
    <location>
        <begin position="1"/>
        <end position="32"/>
    </location>
</feature>